<reference evidence="2" key="1">
    <citation type="submission" date="2018-01" db="EMBL/GenBank/DDBJ databases">
        <authorList>
            <person name="Mao J.F."/>
        </authorList>
    </citation>
    <scope>NUCLEOTIDE SEQUENCE</scope>
    <source>
        <strain evidence="2">Huo1</strain>
        <tissue evidence="2">Leaf</tissue>
    </source>
</reference>
<dbReference type="Proteomes" id="UP000298416">
    <property type="component" value="Unassembled WGS sequence"/>
</dbReference>
<dbReference type="SUPFAM" id="SSF49562">
    <property type="entry name" value="C2 domain (Calcium/lipid-binding domain, CaLB)"/>
    <property type="match status" value="1"/>
</dbReference>
<proteinExistence type="predicted"/>
<keyword evidence="3" id="KW-1185">Reference proteome</keyword>
<gene>
    <name evidence="2" type="ORF">SASPL_104225</name>
</gene>
<evidence type="ECO:0000259" key="1">
    <source>
        <dbReference type="PROSITE" id="PS50004"/>
    </source>
</evidence>
<reference evidence="2" key="2">
    <citation type="submission" date="2020-08" db="EMBL/GenBank/DDBJ databases">
        <title>Plant Genome Project.</title>
        <authorList>
            <person name="Zhang R.-G."/>
        </authorList>
    </citation>
    <scope>NUCLEOTIDE SEQUENCE</scope>
    <source>
        <strain evidence="2">Huo1</strain>
        <tissue evidence="2">Leaf</tissue>
    </source>
</reference>
<dbReference type="Pfam" id="PF00168">
    <property type="entry name" value="C2"/>
    <property type="match status" value="1"/>
</dbReference>
<dbReference type="InterPro" id="IPR035892">
    <property type="entry name" value="C2_domain_sf"/>
</dbReference>
<protein>
    <recommendedName>
        <fullName evidence="1">C2 domain-containing protein</fullName>
    </recommendedName>
</protein>
<feature type="domain" description="C2" evidence="1">
    <location>
        <begin position="5"/>
        <end position="125"/>
    </location>
</feature>
<accession>A0A8X9AAG4</accession>
<sequence>MENYDFAQRHANPTPNSRFGNATSFDLTLVSVDNLQCKRRIGHRIRVYAEVQLDGGKVTKTDPYVAGGPDGMWNITVPYRITDETGGNLVVRLYYKRSVGHTCIGEVKIELIKLFDSWRDSRKDTETCHMQRGDLNITYRFVF</sequence>
<dbReference type="AlphaFoldDB" id="A0A8X9AAG4"/>
<evidence type="ECO:0000313" key="3">
    <source>
        <dbReference type="Proteomes" id="UP000298416"/>
    </source>
</evidence>
<name>A0A8X9AAG4_SALSN</name>
<comment type="caution">
    <text evidence="2">The sequence shown here is derived from an EMBL/GenBank/DDBJ whole genome shotgun (WGS) entry which is preliminary data.</text>
</comment>
<dbReference type="PROSITE" id="PS50004">
    <property type="entry name" value="C2"/>
    <property type="match status" value="1"/>
</dbReference>
<dbReference type="EMBL" id="PNBA02000002">
    <property type="protein sequence ID" value="KAG6432644.1"/>
    <property type="molecule type" value="Genomic_DNA"/>
</dbReference>
<dbReference type="Gene3D" id="2.60.40.150">
    <property type="entry name" value="C2 domain"/>
    <property type="match status" value="1"/>
</dbReference>
<evidence type="ECO:0000313" key="2">
    <source>
        <dbReference type="EMBL" id="KAG6432644.1"/>
    </source>
</evidence>
<organism evidence="2">
    <name type="scientific">Salvia splendens</name>
    <name type="common">Scarlet sage</name>
    <dbReference type="NCBI Taxonomy" id="180675"/>
    <lineage>
        <taxon>Eukaryota</taxon>
        <taxon>Viridiplantae</taxon>
        <taxon>Streptophyta</taxon>
        <taxon>Embryophyta</taxon>
        <taxon>Tracheophyta</taxon>
        <taxon>Spermatophyta</taxon>
        <taxon>Magnoliopsida</taxon>
        <taxon>eudicotyledons</taxon>
        <taxon>Gunneridae</taxon>
        <taxon>Pentapetalae</taxon>
        <taxon>asterids</taxon>
        <taxon>lamiids</taxon>
        <taxon>Lamiales</taxon>
        <taxon>Lamiaceae</taxon>
        <taxon>Nepetoideae</taxon>
        <taxon>Mentheae</taxon>
        <taxon>Salviinae</taxon>
        <taxon>Salvia</taxon>
        <taxon>Salvia subgen. Calosphace</taxon>
        <taxon>core Calosphace</taxon>
    </lineage>
</organism>
<dbReference type="InterPro" id="IPR000008">
    <property type="entry name" value="C2_dom"/>
</dbReference>